<proteinExistence type="inferred from homology"/>
<evidence type="ECO:0000256" key="9">
    <source>
        <dbReference type="ARBA" id="ARBA00023209"/>
    </source>
</evidence>
<dbReference type="Gene3D" id="2.60.200.40">
    <property type="match status" value="1"/>
</dbReference>
<evidence type="ECO:0000256" key="1">
    <source>
        <dbReference type="ARBA" id="ARBA00001946"/>
    </source>
</evidence>
<keyword evidence="8" id="KW-0443">Lipid metabolism</keyword>
<dbReference type="InterPro" id="IPR017438">
    <property type="entry name" value="ATP-NAD_kinase_N"/>
</dbReference>
<dbReference type="RefSeq" id="WP_301239502.1">
    <property type="nucleotide sequence ID" value="NZ_JANRHH010000044.1"/>
</dbReference>
<keyword evidence="7" id="KW-0067">ATP-binding</keyword>
<evidence type="ECO:0000256" key="6">
    <source>
        <dbReference type="ARBA" id="ARBA00022777"/>
    </source>
</evidence>
<dbReference type="InterPro" id="IPR001206">
    <property type="entry name" value="Diacylglycerol_kinase_cat_dom"/>
</dbReference>
<dbReference type="InterPro" id="IPR016064">
    <property type="entry name" value="NAD/diacylglycerol_kinase_sf"/>
</dbReference>
<dbReference type="Pfam" id="PF19279">
    <property type="entry name" value="YegS_C"/>
    <property type="match status" value="1"/>
</dbReference>
<dbReference type="Pfam" id="PF00781">
    <property type="entry name" value="DAGK_cat"/>
    <property type="match status" value="1"/>
</dbReference>
<keyword evidence="9" id="KW-0594">Phospholipid biosynthesis</keyword>
<name>A0ABT8IPH5_9BACL</name>
<dbReference type="PANTHER" id="PTHR12358:SF54">
    <property type="entry name" value="SPHINGOSINE KINASE RELATED PROTEIN"/>
    <property type="match status" value="1"/>
</dbReference>
<reference evidence="12" key="1">
    <citation type="submission" date="2022-08" db="EMBL/GenBank/DDBJ databases">
        <title>Polycladomyces zharkentsis sp. nov., a novel thermophilic CMC and starch-degrading bacterium isolated from a geothermal spring in Kazakhstan.</title>
        <authorList>
            <person name="Mashzhan A."/>
            <person name="Kistaubaeva A."/>
            <person name="Javier-Lopez R."/>
            <person name="Birkeland N.-K."/>
        </authorList>
    </citation>
    <scope>NUCLEOTIDE SEQUENCE</scope>
    <source>
        <strain evidence="12">KSR 13</strain>
    </source>
</reference>
<accession>A0ABT8IPH5</accession>
<organism evidence="12 13">
    <name type="scientific">Polycladomyces subterraneus</name>
    <dbReference type="NCBI Taxonomy" id="1016997"/>
    <lineage>
        <taxon>Bacteria</taxon>
        <taxon>Bacillati</taxon>
        <taxon>Bacillota</taxon>
        <taxon>Bacilli</taxon>
        <taxon>Bacillales</taxon>
        <taxon>Thermoactinomycetaceae</taxon>
        <taxon>Polycladomyces</taxon>
    </lineage>
</organism>
<dbReference type="InterPro" id="IPR050187">
    <property type="entry name" value="Lipid_Phosphate_FormReg"/>
</dbReference>
<dbReference type="PANTHER" id="PTHR12358">
    <property type="entry name" value="SPHINGOSINE KINASE"/>
    <property type="match status" value="1"/>
</dbReference>
<evidence type="ECO:0000256" key="7">
    <source>
        <dbReference type="ARBA" id="ARBA00022840"/>
    </source>
</evidence>
<protein>
    <submittedName>
        <fullName evidence="12">Diacylglycerol kinase family lipid kinase</fullName>
    </submittedName>
</protein>
<evidence type="ECO:0000256" key="8">
    <source>
        <dbReference type="ARBA" id="ARBA00023098"/>
    </source>
</evidence>
<dbReference type="PROSITE" id="PS50146">
    <property type="entry name" value="DAGK"/>
    <property type="match status" value="1"/>
</dbReference>
<evidence type="ECO:0000256" key="4">
    <source>
        <dbReference type="ARBA" id="ARBA00022679"/>
    </source>
</evidence>
<feature type="domain" description="DAGKc" evidence="11">
    <location>
        <begin position="1"/>
        <end position="124"/>
    </location>
</feature>
<evidence type="ECO:0000256" key="2">
    <source>
        <dbReference type="ARBA" id="ARBA00005983"/>
    </source>
</evidence>
<dbReference type="Proteomes" id="UP001174196">
    <property type="component" value="Unassembled WGS sequence"/>
</dbReference>
<comment type="cofactor">
    <cofactor evidence="1">
        <name>Mg(2+)</name>
        <dbReference type="ChEBI" id="CHEBI:18420"/>
    </cofactor>
</comment>
<evidence type="ECO:0000259" key="11">
    <source>
        <dbReference type="PROSITE" id="PS50146"/>
    </source>
</evidence>
<dbReference type="GO" id="GO:0016301">
    <property type="term" value="F:kinase activity"/>
    <property type="evidence" value="ECO:0007669"/>
    <property type="project" value="UniProtKB-KW"/>
</dbReference>
<keyword evidence="3" id="KW-0444">Lipid biosynthesis</keyword>
<comment type="similarity">
    <text evidence="2">Belongs to the diacylglycerol/lipid kinase family.</text>
</comment>
<gene>
    <name evidence="12" type="ORF">NWF35_12500</name>
</gene>
<keyword evidence="6 12" id="KW-0418">Kinase</keyword>
<keyword evidence="13" id="KW-1185">Reference proteome</keyword>
<evidence type="ECO:0000256" key="10">
    <source>
        <dbReference type="ARBA" id="ARBA00023264"/>
    </source>
</evidence>
<dbReference type="InterPro" id="IPR045540">
    <property type="entry name" value="YegS/DAGK_C"/>
</dbReference>
<evidence type="ECO:0000313" key="12">
    <source>
        <dbReference type="EMBL" id="MDN4594690.1"/>
    </source>
</evidence>
<keyword evidence="10" id="KW-1208">Phospholipid metabolism</keyword>
<dbReference type="SUPFAM" id="SSF111331">
    <property type="entry name" value="NAD kinase/diacylglycerol kinase-like"/>
    <property type="match status" value="1"/>
</dbReference>
<evidence type="ECO:0000256" key="5">
    <source>
        <dbReference type="ARBA" id="ARBA00022741"/>
    </source>
</evidence>
<dbReference type="EMBL" id="JANRHH010000044">
    <property type="protein sequence ID" value="MDN4594690.1"/>
    <property type="molecule type" value="Genomic_DNA"/>
</dbReference>
<keyword evidence="4" id="KW-0808">Transferase</keyword>
<evidence type="ECO:0000256" key="3">
    <source>
        <dbReference type="ARBA" id="ARBA00022516"/>
    </source>
</evidence>
<sequence length="286" mass="31627">MIVNPVSGNGRGRKVWKRVRPLLKQAGLPYRVYFTTGRGHATVLSRQAVESPQVEAVVAIGGDGTVHEVGNALVGTNVPLGYLPAGSGNDFAVAHRIPLDPQKAWERVLHGRSRAVDTARIGERFMIGFMGIGFDAAVAKRVNESRWKRFGKFVYAGGVLREWSRFHPVNVQITMDGNLYDLDRVWLIAATHIPNYAGGMQICPGAEDDDGQLDICCVRDISRRTFLRLFPSVYRGTHVDQPFIQFQRARQFTVSSETPLLVHADGEVIGQTPITVTVLPRSLQVL</sequence>
<dbReference type="InterPro" id="IPR005218">
    <property type="entry name" value="Diacylglycerol/lipid_kinase"/>
</dbReference>
<keyword evidence="5" id="KW-0547">Nucleotide-binding</keyword>
<dbReference type="NCBIfam" id="TIGR00147">
    <property type="entry name" value="YegS/Rv2252/BmrU family lipid kinase"/>
    <property type="match status" value="1"/>
</dbReference>
<comment type="caution">
    <text evidence="12">The sequence shown here is derived from an EMBL/GenBank/DDBJ whole genome shotgun (WGS) entry which is preliminary data.</text>
</comment>
<dbReference type="Gene3D" id="3.40.50.10330">
    <property type="entry name" value="Probable inorganic polyphosphate/atp-NAD kinase, domain 1"/>
    <property type="match status" value="1"/>
</dbReference>
<evidence type="ECO:0000313" key="13">
    <source>
        <dbReference type="Proteomes" id="UP001174196"/>
    </source>
</evidence>
<dbReference type="SMART" id="SM00046">
    <property type="entry name" value="DAGKc"/>
    <property type="match status" value="1"/>
</dbReference>